<dbReference type="InterPro" id="IPR006141">
    <property type="entry name" value="Intein_N"/>
</dbReference>
<dbReference type="RefSeq" id="WP_209265223.1">
    <property type="nucleotide sequence ID" value="NZ_JAFFZN010000010.1"/>
</dbReference>
<dbReference type="NCBIfam" id="TIGR01445">
    <property type="entry name" value="intein_Nterm"/>
    <property type="match status" value="1"/>
</dbReference>
<keyword evidence="2" id="KW-1185">Reference proteome</keyword>
<dbReference type="Proteomes" id="UP001518976">
    <property type="component" value="Unassembled WGS sequence"/>
</dbReference>
<organism evidence="1 2">
    <name type="scientific">Streptomyces spirodelae</name>
    <dbReference type="NCBI Taxonomy" id="2812904"/>
    <lineage>
        <taxon>Bacteria</taxon>
        <taxon>Bacillati</taxon>
        <taxon>Actinomycetota</taxon>
        <taxon>Actinomycetes</taxon>
        <taxon>Kitasatosporales</taxon>
        <taxon>Streptomycetaceae</taxon>
        <taxon>Streptomyces</taxon>
    </lineage>
</organism>
<dbReference type="Gene3D" id="2.170.16.10">
    <property type="entry name" value="Hedgehog/Intein (Hint) domain"/>
    <property type="match status" value="1"/>
</dbReference>
<dbReference type="InterPro" id="IPR036844">
    <property type="entry name" value="Hint_dom_sf"/>
</dbReference>
<evidence type="ECO:0000313" key="2">
    <source>
        <dbReference type="Proteomes" id="UP001518976"/>
    </source>
</evidence>
<comment type="caution">
    <text evidence="1">The sequence shown here is derived from an EMBL/GenBank/DDBJ whole genome shotgun (WGS) entry which is preliminary data.</text>
</comment>
<evidence type="ECO:0008006" key="3">
    <source>
        <dbReference type="Google" id="ProtNLM"/>
    </source>
</evidence>
<protein>
    <recommendedName>
        <fullName evidence="3">Hint domain-containing protein</fullName>
    </recommendedName>
</protein>
<name>A0ABS3WTE7_9ACTN</name>
<gene>
    <name evidence="1" type="ORF">JW592_13180</name>
</gene>
<sequence length="585" mass="63816">MFTVGSAFPESWEAGATLAVFERRRMNGKGPGVLTPDDQRDFFHLLESVGNRENVILDFSDERQFRSALAIHNLGGHTPESRPGMHMALAERRERHILRNGAGGEQLPQDPPFETGAWVDEISRVTGTPLVAASGFSSVVGGAFQLNSTIALFNSQDKALLASGSGTQFNEGRPLDLYAEPLPDQHPQPQVTATIFYSYQQNPGDPWVTALTQRSIDVGVGVAPEVTHPNRHQSAVTSEYIRIALGRGANNQNDVDYWYWYHTDSTTYALPWYGSVTLPARPRALVYGVNPVIFGRLRHGKGGTGGCAELPEASKRNIFDNLHVSGNTLSWTLTPPSDQPPWDSMGNPLKWGDLKWVSGEADYLSLQLVIYLEDQTVPATATVQSADGPSPALDGVTYIPPIQFLWSCMVAGTPVLLADGSTIRIEDVVRGSVVQCGDGLARRVSSTTIFRFSGDVVRLLTEDGSEVALSGNHPVVTADGIVQAHELEPGVALRVRTGTAVLRRADREPYEGLLCNLRLTESAEPDPVESTVFAGGIEVGDYALQTSHDYAHRTDPDRILAMLDPRYHPDFENHLNETTAAADRR</sequence>
<dbReference type="SUPFAM" id="SSF51294">
    <property type="entry name" value="Hedgehog/intein (Hint) domain"/>
    <property type="match status" value="1"/>
</dbReference>
<proteinExistence type="predicted"/>
<dbReference type="CDD" id="cd00081">
    <property type="entry name" value="Hint"/>
    <property type="match status" value="1"/>
</dbReference>
<accession>A0ABS3WTE7</accession>
<dbReference type="PROSITE" id="PS50817">
    <property type="entry name" value="INTEIN_N_TER"/>
    <property type="match status" value="1"/>
</dbReference>
<evidence type="ECO:0000313" key="1">
    <source>
        <dbReference type="EMBL" id="MBO8186406.1"/>
    </source>
</evidence>
<dbReference type="EMBL" id="JAFFZN010000010">
    <property type="protein sequence ID" value="MBO8186406.1"/>
    <property type="molecule type" value="Genomic_DNA"/>
</dbReference>
<reference evidence="1 2" key="1">
    <citation type="submission" date="2021-02" db="EMBL/GenBank/DDBJ databases">
        <title>Streptomyces spirodelae sp. nov., isolated from duckweed.</title>
        <authorList>
            <person name="Saimee Y."/>
            <person name="Duangmal K."/>
        </authorList>
    </citation>
    <scope>NUCLEOTIDE SEQUENCE [LARGE SCALE GENOMIC DNA]</scope>
    <source>
        <strain evidence="1 2">DW4-2</strain>
    </source>
</reference>